<dbReference type="Proteomes" id="UP001239111">
    <property type="component" value="Chromosome 4"/>
</dbReference>
<evidence type="ECO:0000313" key="2">
    <source>
        <dbReference type="Proteomes" id="UP001239111"/>
    </source>
</evidence>
<evidence type="ECO:0000313" key="1">
    <source>
        <dbReference type="EMBL" id="KAJ8666542.1"/>
    </source>
</evidence>
<gene>
    <name evidence="1" type="ORF">QAD02_008204</name>
</gene>
<name>A0ACC2N5V9_9HYME</name>
<accession>A0ACC2N5V9</accession>
<dbReference type="EMBL" id="CM056744">
    <property type="protein sequence ID" value="KAJ8666542.1"/>
    <property type="molecule type" value="Genomic_DNA"/>
</dbReference>
<keyword evidence="2" id="KW-1185">Reference proteome</keyword>
<protein>
    <submittedName>
        <fullName evidence="1">Uncharacterized protein</fullName>
    </submittedName>
</protein>
<comment type="caution">
    <text evidence="1">The sequence shown here is derived from an EMBL/GenBank/DDBJ whole genome shotgun (WGS) entry which is preliminary data.</text>
</comment>
<sequence>MAPFRPAEDANLRPDGPLQEIEIPEQLMENAARLEHFMSTAVALETENLRSGRVFFARGVLQFTEQQRVALLDTVIRHNPRLIPITVVSSRQSYAGLRVIDRRPYVFPARHRPPANNPNRRHLELLTQNYNHTRPTPQLDEIMRAVTALPGEYLYCYNVSFDNLSPHFEGFLNQNHTIRTRSNLDPSRNRLVDIMPGINRSFLYIASQYAHGEMHIEDSHAESGNVACVPLVYQRPEIPAKLWIFVFDSQRFISVIQQVYRPDDDAQQICHFIHLHKNLFLSLPFLEHHNIPYTTFYQYFGDSVFVRIGVFHQVINVSPNLAEAINFGSDIWNLVAPHLSSCRCEGVPYSLISPNPDLDVVLTSRQLPAYPCQEPNCDFTSRTYSRFLEHIRTAHARGRPTLPANKMWCLACDKSVAVQRVAEHIATLSHRENMVNLPAGYDNGPGYGVMRCQYCHRKNAVQMAFIVCVAVQGVAFLQEVAPDHFEQNFCPPFV</sequence>
<organism evidence="1 2">
    <name type="scientific">Eretmocerus hayati</name>
    <dbReference type="NCBI Taxonomy" id="131215"/>
    <lineage>
        <taxon>Eukaryota</taxon>
        <taxon>Metazoa</taxon>
        <taxon>Ecdysozoa</taxon>
        <taxon>Arthropoda</taxon>
        <taxon>Hexapoda</taxon>
        <taxon>Insecta</taxon>
        <taxon>Pterygota</taxon>
        <taxon>Neoptera</taxon>
        <taxon>Endopterygota</taxon>
        <taxon>Hymenoptera</taxon>
        <taxon>Apocrita</taxon>
        <taxon>Proctotrupomorpha</taxon>
        <taxon>Chalcidoidea</taxon>
        <taxon>Aphelinidae</taxon>
        <taxon>Aphelininae</taxon>
        <taxon>Eretmocerus</taxon>
    </lineage>
</organism>
<proteinExistence type="predicted"/>
<reference evidence="1" key="1">
    <citation type="submission" date="2023-04" db="EMBL/GenBank/DDBJ databases">
        <title>A chromosome-level genome assembly of the parasitoid wasp Eretmocerus hayati.</title>
        <authorList>
            <person name="Zhong Y."/>
            <person name="Liu S."/>
            <person name="Liu Y."/>
        </authorList>
    </citation>
    <scope>NUCLEOTIDE SEQUENCE</scope>
    <source>
        <strain evidence="1">ZJU_SS_LIU_2023</strain>
    </source>
</reference>